<feature type="transmembrane region" description="Helical" evidence="1">
    <location>
        <begin position="69"/>
        <end position="94"/>
    </location>
</feature>
<dbReference type="Pfam" id="PF06541">
    <property type="entry name" value="ABC_trans_CmpB"/>
    <property type="match status" value="1"/>
</dbReference>
<feature type="transmembrane region" description="Helical" evidence="1">
    <location>
        <begin position="143"/>
        <end position="167"/>
    </location>
</feature>
<proteinExistence type="predicted"/>
<feature type="transmembrane region" description="Helical" evidence="1">
    <location>
        <begin position="33"/>
        <end position="57"/>
    </location>
</feature>
<protein>
    <recommendedName>
        <fullName evidence="4">ABC transporter permease</fullName>
    </recommendedName>
</protein>
<name>C6LJC5_9FIRM</name>
<dbReference type="AlphaFoldDB" id="C6LJC5"/>
<dbReference type="InterPro" id="IPR010540">
    <property type="entry name" value="CmpB_TMEM229"/>
</dbReference>
<evidence type="ECO:0000256" key="1">
    <source>
        <dbReference type="SAM" id="Phobius"/>
    </source>
</evidence>
<gene>
    <name evidence="2" type="ORF">BRYFOR_08762</name>
</gene>
<feature type="transmembrane region" description="Helical" evidence="1">
    <location>
        <begin position="100"/>
        <end position="122"/>
    </location>
</feature>
<dbReference type="EMBL" id="ACCL02000020">
    <property type="protein sequence ID" value="EET59240.1"/>
    <property type="molecule type" value="Genomic_DNA"/>
</dbReference>
<evidence type="ECO:0000313" key="2">
    <source>
        <dbReference type="EMBL" id="EET59240.1"/>
    </source>
</evidence>
<keyword evidence="1" id="KW-0472">Membrane</keyword>
<feature type="transmembrane region" description="Helical" evidence="1">
    <location>
        <begin position="179"/>
        <end position="196"/>
    </location>
</feature>
<reference evidence="2" key="1">
    <citation type="submission" date="2009-07" db="EMBL/GenBank/DDBJ databases">
        <authorList>
            <person name="Weinstock G."/>
            <person name="Sodergren E."/>
            <person name="Clifton S."/>
            <person name="Fulton L."/>
            <person name="Fulton B."/>
            <person name="Courtney L."/>
            <person name="Fronick C."/>
            <person name="Harrison M."/>
            <person name="Strong C."/>
            <person name="Farmer C."/>
            <person name="Delahaunty K."/>
            <person name="Markovic C."/>
            <person name="Hall O."/>
            <person name="Minx P."/>
            <person name="Tomlinson C."/>
            <person name="Mitreva M."/>
            <person name="Nelson J."/>
            <person name="Hou S."/>
            <person name="Wollam A."/>
            <person name="Pepin K.H."/>
            <person name="Johnson M."/>
            <person name="Bhonagiri V."/>
            <person name="Nash W.E."/>
            <person name="Warren W."/>
            <person name="Chinwalla A."/>
            <person name="Mardis E.R."/>
            <person name="Wilson R.K."/>
        </authorList>
    </citation>
    <scope>NUCLEOTIDE SEQUENCE [LARGE SCALE GENOMIC DNA]</scope>
    <source>
        <strain evidence="2">DSM 14469</strain>
    </source>
</reference>
<dbReference type="eggNOG" id="COG4905">
    <property type="taxonomic scope" value="Bacteria"/>
</dbReference>
<sequence length="278" mass="32669">MINCKKFLCHADLHTLFIQGDFFMELQTQIPPLQMLCYFILLFMIFSVAGWIMEVTLKYIQFRRFINRGFLIGPYCPIYGAGAVLVTAVVHFTAGDDCTYFEAFLISFVFCSALEYFVSWYMEKVFHARWWDYSDRPMNLEGRIWIGNCVLFGIGGVLVVKLIAPALFRQFARIPEKTLYIICICFLLILATDYVFSHIVTSMVRRVGEASTGDSTEQISREIRRILSQKSMLHRRILDAYPHMQARTDAIQERLAEERQKLHQRIKEESRRFYDREK</sequence>
<evidence type="ECO:0000313" key="3">
    <source>
        <dbReference type="Proteomes" id="UP000005561"/>
    </source>
</evidence>
<evidence type="ECO:0008006" key="4">
    <source>
        <dbReference type="Google" id="ProtNLM"/>
    </source>
</evidence>
<organism evidence="2 3">
    <name type="scientific">Marvinbryantia formatexigens DSM 14469</name>
    <dbReference type="NCBI Taxonomy" id="478749"/>
    <lineage>
        <taxon>Bacteria</taxon>
        <taxon>Bacillati</taxon>
        <taxon>Bacillota</taxon>
        <taxon>Clostridia</taxon>
        <taxon>Lachnospirales</taxon>
        <taxon>Lachnospiraceae</taxon>
        <taxon>Marvinbryantia</taxon>
    </lineage>
</organism>
<dbReference type="STRING" id="168384.SAMN05660368_03195"/>
<accession>C6LJC5</accession>
<comment type="caution">
    <text evidence="2">The sequence shown here is derived from an EMBL/GenBank/DDBJ whole genome shotgun (WGS) entry which is preliminary data.</text>
</comment>
<dbReference type="Proteomes" id="UP000005561">
    <property type="component" value="Unassembled WGS sequence"/>
</dbReference>
<keyword evidence="3" id="KW-1185">Reference proteome</keyword>
<keyword evidence="1" id="KW-1133">Transmembrane helix</keyword>
<keyword evidence="1" id="KW-0812">Transmembrane</keyword>